<dbReference type="Pfam" id="PF09174">
    <property type="entry name" value="Maf1"/>
    <property type="match status" value="1"/>
</dbReference>
<organism evidence="2 3">
    <name type="scientific">Allacma fusca</name>
    <dbReference type="NCBI Taxonomy" id="39272"/>
    <lineage>
        <taxon>Eukaryota</taxon>
        <taxon>Metazoa</taxon>
        <taxon>Ecdysozoa</taxon>
        <taxon>Arthropoda</taxon>
        <taxon>Hexapoda</taxon>
        <taxon>Collembola</taxon>
        <taxon>Symphypleona</taxon>
        <taxon>Sminthuridae</taxon>
        <taxon>Allacma</taxon>
    </lineage>
</organism>
<comment type="subcellular location">
    <subcellularLocation>
        <location evidence="1">Nucleus</location>
    </subcellularLocation>
</comment>
<dbReference type="Proteomes" id="UP000708208">
    <property type="component" value="Unassembled WGS sequence"/>
</dbReference>
<dbReference type="PANTHER" id="PTHR22504:SF0">
    <property type="entry name" value="REPRESSOR OF RNA POLYMERASE III TRANSCRIPTION MAF1 HOMOLOG"/>
    <property type="match status" value="1"/>
</dbReference>
<evidence type="ECO:0000313" key="2">
    <source>
        <dbReference type="EMBL" id="CAG7715976.1"/>
    </source>
</evidence>
<protein>
    <recommendedName>
        <fullName evidence="1">Repressor of RNA polymerase III transcription MAF1</fullName>
    </recommendedName>
</protein>
<dbReference type="GO" id="GO:0016480">
    <property type="term" value="P:negative regulation of transcription by RNA polymerase III"/>
    <property type="evidence" value="ECO:0007669"/>
    <property type="project" value="InterPro"/>
</dbReference>
<evidence type="ECO:0000313" key="3">
    <source>
        <dbReference type="Proteomes" id="UP000708208"/>
    </source>
</evidence>
<reference evidence="2" key="1">
    <citation type="submission" date="2021-06" db="EMBL/GenBank/DDBJ databases">
        <authorList>
            <person name="Hodson N. C."/>
            <person name="Mongue J. A."/>
            <person name="Jaron S. K."/>
        </authorList>
    </citation>
    <scope>NUCLEOTIDE SEQUENCE</scope>
</reference>
<proteinExistence type="inferred from homology"/>
<dbReference type="PIRSF" id="PIRSF037240">
    <property type="entry name" value="RNA_polIII_Trep_MAF1"/>
    <property type="match status" value="1"/>
</dbReference>
<gene>
    <name evidence="2" type="ORF">AFUS01_LOCUS5509</name>
</gene>
<keyword evidence="3" id="KW-1185">Reference proteome</keyword>
<dbReference type="PANTHER" id="PTHR22504">
    <property type="entry name" value="REPRESSOR OF RNA POLYMERASE III TRANSCRIPTION MAF1"/>
    <property type="match status" value="1"/>
</dbReference>
<comment type="caution">
    <text evidence="2">The sequence shown here is derived from an EMBL/GenBank/DDBJ whole genome shotgun (WGS) entry which is preliminary data.</text>
</comment>
<name>A0A8J2JAL9_9HEXA</name>
<evidence type="ECO:0000256" key="1">
    <source>
        <dbReference type="PIRNR" id="PIRNR037240"/>
    </source>
</evidence>
<dbReference type="EMBL" id="CAJVCH010035117">
    <property type="protein sequence ID" value="CAG7715976.1"/>
    <property type="molecule type" value="Genomic_DNA"/>
</dbReference>
<dbReference type="OrthoDB" id="277029at2759"/>
<keyword evidence="1" id="KW-0804">Transcription</keyword>
<dbReference type="AlphaFoldDB" id="A0A8J2JAL9"/>
<dbReference type="GO" id="GO:0005634">
    <property type="term" value="C:nucleus"/>
    <property type="evidence" value="ECO:0007669"/>
    <property type="project" value="TreeGrafter"/>
</dbReference>
<accession>A0A8J2JAL9</accession>
<comment type="similarity">
    <text evidence="1">Belongs to the MAF1 family.</text>
</comment>
<sequence length="228" mass="25856">MKLLESGRLEAMSSMVSALEVGDWRIVGRIESYSCKVAGGEQKSLYKKMAREGGASEIVALSPPSANYNYLSKSTDSEGEYLTPENLEMFVISRKTLFNLITTLNLSFYPDYDFSDAKSHEFSRAPSLSHVWAEIDSRLGLAPMYNKGLRARLWEEIDREIGGLRNAEIYTYKSDLTSDPFSEGGCGWYFNFFFYNVKLKRIVFFTCRAISPNSSNSEDSEFAMDEED</sequence>
<dbReference type="InterPro" id="IPR015257">
    <property type="entry name" value="Maf1"/>
</dbReference>
<dbReference type="GO" id="GO:0000994">
    <property type="term" value="F:RNA polymerase III core binding"/>
    <property type="evidence" value="ECO:0007669"/>
    <property type="project" value="TreeGrafter"/>
</dbReference>
<keyword evidence="1" id="KW-0805">Transcription regulation</keyword>
<keyword evidence="1" id="KW-0678">Repressor</keyword>
<comment type="function">
    <text evidence="1">Element of the TORC1 signaling pathway that acts as a mediator of diverse signals and that represses RNA polymerase III transcription. Inhibits the de novo assembly of TFIIIB onto DNA.</text>
</comment>
<keyword evidence="1" id="KW-0539">Nucleus</keyword>